<reference evidence="1" key="1">
    <citation type="submission" date="2018-12" db="EMBL/GenBank/DDBJ databases">
        <title>Novel natural products biosynthetic potential of the class Ktedonobacteria.</title>
        <authorList>
            <person name="Zheng Y."/>
            <person name="Saitou A."/>
            <person name="Wang C.M."/>
            <person name="Toyoda A."/>
            <person name="Minakuchi Y."/>
            <person name="Sekiguchi Y."/>
            <person name="Ueda K."/>
            <person name="Takano H."/>
            <person name="Sakai Y."/>
            <person name="Yokota A."/>
            <person name="Yabe S."/>
        </authorList>
    </citation>
    <scope>NUCLEOTIDE SEQUENCE</scope>
    <source>
        <strain evidence="1">COM3</strain>
    </source>
</reference>
<gene>
    <name evidence="1" type="ORF">KTC_11870</name>
</gene>
<accession>A0A455SFB4</accession>
<proteinExistence type="predicted"/>
<organism evidence="1">
    <name type="scientific">Thermosporothrix sp. COM3</name>
    <dbReference type="NCBI Taxonomy" id="2490863"/>
    <lineage>
        <taxon>Bacteria</taxon>
        <taxon>Bacillati</taxon>
        <taxon>Chloroflexota</taxon>
        <taxon>Ktedonobacteria</taxon>
        <taxon>Ktedonobacterales</taxon>
        <taxon>Thermosporotrichaceae</taxon>
        <taxon>Thermosporothrix</taxon>
    </lineage>
</organism>
<sequence length="125" mass="13856">MDRIPFLLDLESDGVRPDGSPALGDEQEVLPTEHVNCHERQRVKKQKKGQKTVCPFPFARGWQLRAKGASAALSKEAGCSPEAAAFAVRGMSDGSIHLLFPKIMNQGMGETDQPARRQWLVRENE</sequence>
<dbReference type="EMBL" id="AP019376">
    <property type="protein sequence ID" value="BBH86436.1"/>
    <property type="molecule type" value="Genomic_DNA"/>
</dbReference>
<name>A0A455SFB4_9CHLR</name>
<evidence type="ECO:0000313" key="1">
    <source>
        <dbReference type="EMBL" id="BBH86436.1"/>
    </source>
</evidence>
<protein>
    <submittedName>
        <fullName evidence="1">Uncharacterized protein</fullName>
    </submittedName>
</protein>
<dbReference type="AlphaFoldDB" id="A0A455SFB4"/>